<dbReference type="EMBL" id="VTPC01000541">
    <property type="protein sequence ID" value="KAF2905428.1"/>
    <property type="molecule type" value="Genomic_DNA"/>
</dbReference>
<protein>
    <submittedName>
        <fullName evidence="1">Uncharacterized protein</fullName>
    </submittedName>
</protein>
<organism evidence="1 2">
    <name type="scientific">Ignelater luminosus</name>
    <name type="common">Cucubano</name>
    <name type="synonym">Pyrophorus luminosus</name>
    <dbReference type="NCBI Taxonomy" id="2038154"/>
    <lineage>
        <taxon>Eukaryota</taxon>
        <taxon>Metazoa</taxon>
        <taxon>Ecdysozoa</taxon>
        <taxon>Arthropoda</taxon>
        <taxon>Hexapoda</taxon>
        <taxon>Insecta</taxon>
        <taxon>Pterygota</taxon>
        <taxon>Neoptera</taxon>
        <taxon>Endopterygota</taxon>
        <taxon>Coleoptera</taxon>
        <taxon>Polyphaga</taxon>
        <taxon>Elateriformia</taxon>
        <taxon>Elateroidea</taxon>
        <taxon>Elateridae</taxon>
        <taxon>Agrypninae</taxon>
        <taxon>Pyrophorini</taxon>
        <taxon>Ignelater</taxon>
    </lineage>
</organism>
<evidence type="ECO:0000313" key="1">
    <source>
        <dbReference type="EMBL" id="KAF2905428.1"/>
    </source>
</evidence>
<dbReference type="Proteomes" id="UP000801492">
    <property type="component" value="Unassembled WGS sequence"/>
</dbReference>
<accession>A0A8K0GPW9</accession>
<name>A0A8K0GPW9_IGNLU</name>
<evidence type="ECO:0000313" key="2">
    <source>
        <dbReference type="Proteomes" id="UP000801492"/>
    </source>
</evidence>
<proteinExistence type="predicted"/>
<sequence length="132" mass="15150">MDETSSLPEMKVTFLISKIDVLNDELSRYIGKYPVDSRLNLDQAYPKRVESYIGQILIDAFFNVSWRPHPDIFAFNRHEYTTLSLVQSSCGQLKLDTVQLEIVKMCGKGTADYRATENSRGPHLARRRIVPN</sequence>
<comment type="caution">
    <text evidence="1">The sequence shown here is derived from an EMBL/GenBank/DDBJ whole genome shotgun (WGS) entry which is preliminary data.</text>
</comment>
<dbReference type="AlphaFoldDB" id="A0A8K0GPW9"/>
<gene>
    <name evidence="1" type="ORF">ILUMI_00754</name>
</gene>
<reference evidence="1" key="1">
    <citation type="submission" date="2019-08" db="EMBL/GenBank/DDBJ databases">
        <title>The genome of the North American firefly Photinus pyralis.</title>
        <authorList>
            <consortium name="Photinus pyralis genome working group"/>
            <person name="Fallon T.R."/>
            <person name="Sander Lower S.E."/>
            <person name="Weng J.-K."/>
        </authorList>
    </citation>
    <scope>NUCLEOTIDE SEQUENCE</scope>
    <source>
        <strain evidence="1">TRF0915ILg1</strain>
        <tissue evidence="1">Whole body</tissue>
    </source>
</reference>
<feature type="non-terminal residue" evidence="1">
    <location>
        <position position="132"/>
    </location>
</feature>
<keyword evidence="2" id="KW-1185">Reference proteome</keyword>